<dbReference type="EMBL" id="JBHMAF010000193">
    <property type="protein sequence ID" value="MFB9761416.1"/>
    <property type="molecule type" value="Genomic_DNA"/>
</dbReference>
<proteinExistence type="predicted"/>
<gene>
    <name evidence="2" type="ORF">ACFFMS_24520</name>
</gene>
<accession>A0ABV5WLB5</accession>
<reference evidence="2 3" key="1">
    <citation type="submission" date="2024-09" db="EMBL/GenBank/DDBJ databases">
        <authorList>
            <person name="Sun Q."/>
            <person name="Mori K."/>
        </authorList>
    </citation>
    <scope>NUCLEOTIDE SEQUENCE [LARGE SCALE GENOMIC DNA]</scope>
    <source>
        <strain evidence="2 3">JCM 11201</strain>
    </source>
</reference>
<evidence type="ECO:0000256" key="1">
    <source>
        <dbReference type="SAM" id="MobiDB-lite"/>
    </source>
</evidence>
<organism evidence="2 3">
    <name type="scientific">Ectobacillus funiculus</name>
    <dbReference type="NCBI Taxonomy" id="137993"/>
    <lineage>
        <taxon>Bacteria</taxon>
        <taxon>Bacillati</taxon>
        <taxon>Bacillota</taxon>
        <taxon>Bacilli</taxon>
        <taxon>Bacillales</taxon>
        <taxon>Bacillaceae</taxon>
        <taxon>Ectobacillus</taxon>
    </lineage>
</organism>
<comment type="caution">
    <text evidence="2">The sequence shown here is derived from an EMBL/GenBank/DDBJ whole genome shotgun (WGS) entry which is preliminary data.</text>
</comment>
<evidence type="ECO:0000313" key="3">
    <source>
        <dbReference type="Proteomes" id="UP001589609"/>
    </source>
</evidence>
<protein>
    <submittedName>
        <fullName evidence="2">Uncharacterized protein</fullName>
    </submittedName>
</protein>
<dbReference type="Proteomes" id="UP001589609">
    <property type="component" value="Unassembled WGS sequence"/>
</dbReference>
<name>A0ABV5WLB5_9BACI</name>
<feature type="region of interest" description="Disordered" evidence="1">
    <location>
        <begin position="1"/>
        <end position="27"/>
    </location>
</feature>
<keyword evidence="3" id="KW-1185">Reference proteome</keyword>
<evidence type="ECO:0000313" key="2">
    <source>
        <dbReference type="EMBL" id="MFB9761416.1"/>
    </source>
</evidence>
<dbReference type="RefSeq" id="WP_165350670.1">
    <property type="nucleotide sequence ID" value="NZ_JBHMAF010000193.1"/>
</dbReference>
<sequence length="48" mass="5856">MRKEETVTPRDRIENNTDKKFTKTPLKDTLKDKSNIKDYDRAWEDDRL</sequence>